<evidence type="ECO:0000256" key="1">
    <source>
        <dbReference type="SAM" id="MobiDB-lite"/>
    </source>
</evidence>
<feature type="compositionally biased region" description="Basic residues" evidence="1">
    <location>
        <begin position="27"/>
        <end position="46"/>
    </location>
</feature>
<dbReference type="EMBL" id="JAMOIL010000012">
    <property type="protein sequence ID" value="MCM0620880.1"/>
    <property type="molecule type" value="Genomic_DNA"/>
</dbReference>
<dbReference type="SUPFAM" id="SSF46785">
    <property type="entry name" value="Winged helix' DNA-binding domain"/>
    <property type="match status" value="1"/>
</dbReference>
<sequence>MRDDERHHDGRPRPSEREGAEAQHGPPGRHGRRGHGHPGGRGRGRASRGDVRAAVLLLLLEEPMHGYQLMQAAADRTDGAWRPSPGVVYPTIGSLEADGLAVVTREQGRKTVALTDAGRTAAEQLAESGDDPFAAFTQDGPDLRTELERLHGAVKEVGRHGTPEQQEAVRVLLDKARRDVYRMLADDAG</sequence>
<dbReference type="Gene3D" id="1.10.10.10">
    <property type="entry name" value="Winged helix-like DNA-binding domain superfamily/Winged helix DNA-binding domain"/>
    <property type="match status" value="1"/>
</dbReference>
<proteinExistence type="predicted"/>
<name>A0A9X2D7P6_9ACTN</name>
<keyword evidence="4" id="KW-1185">Reference proteome</keyword>
<dbReference type="Pfam" id="PF03551">
    <property type="entry name" value="PadR"/>
    <property type="match status" value="1"/>
</dbReference>
<evidence type="ECO:0000313" key="4">
    <source>
        <dbReference type="Proteomes" id="UP001139485"/>
    </source>
</evidence>
<dbReference type="RefSeq" id="WP_250827403.1">
    <property type="nucleotide sequence ID" value="NZ_JAMOIL010000012.1"/>
</dbReference>
<evidence type="ECO:0000313" key="3">
    <source>
        <dbReference type="EMBL" id="MCM0620880.1"/>
    </source>
</evidence>
<feature type="region of interest" description="Disordered" evidence="1">
    <location>
        <begin position="1"/>
        <end position="48"/>
    </location>
</feature>
<protein>
    <submittedName>
        <fullName evidence="3">PadR family transcriptional regulator</fullName>
    </submittedName>
</protein>
<comment type="caution">
    <text evidence="3">The sequence shown here is derived from an EMBL/GenBank/DDBJ whole genome shotgun (WGS) entry which is preliminary data.</text>
</comment>
<dbReference type="InterPro" id="IPR036388">
    <property type="entry name" value="WH-like_DNA-bd_sf"/>
</dbReference>
<reference evidence="3" key="1">
    <citation type="submission" date="2022-05" db="EMBL/GenBank/DDBJ databases">
        <authorList>
            <person name="Tuo L."/>
        </authorList>
    </citation>
    <scope>NUCLEOTIDE SEQUENCE</scope>
    <source>
        <strain evidence="3">BSK12Z-4</strain>
    </source>
</reference>
<dbReference type="Proteomes" id="UP001139485">
    <property type="component" value="Unassembled WGS sequence"/>
</dbReference>
<dbReference type="InterPro" id="IPR005149">
    <property type="entry name" value="Tscrpt_reg_PadR_N"/>
</dbReference>
<dbReference type="PANTHER" id="PTHR43252">
    <property type="entry name" value="TRANSCRIPTIONAL REGULATOR YQJI"/>
    <property type="match status" value="1"/>
</dbReference>
<evidence type="ECO:0000259" key="2">
    <source>
        <dbReference type="Pfam" id="PF03551"/>
    </source>
</evidence>
<dbReference type="InterPro" id="IPR036390">
    <property type="entry name" value="WH_DNA-bd_sf"/>
</dbReference>
<organism evidence="3 4">
    <name type="scientific">Nocardioides bruguierae</name>
    <dbReference type="NCBI Taxonomy" id="2945102"/>
    <lineage>
        <taxon>Bacteria</taxon>
        <taxon>Bacillati</taxon>
        <taxon>Actinomycetota</taxon>
        <taxon>Actinomycetes</taxon>
        <taxon>Propionibacteriales</taxon>
        <taxon>Nocardioidaceae</taxon>
        <taxon>Nocardioides</taxon>
    </lineage>
</organism>
<feature type="compositionally biased region" description="Basic and acidic residues" evidence="1">
    <location>
        <begin position="1"/>
        <end position="21"/>
    </location>
</feature>
<accession>A0A9X2D7P6</accession>
<gene>
    <name evidence="3" type="ORF">M8330_11320</name>
</gene>
<feature type="domain" description="Transcription regulator PadR N-terminal" evidence="2">
    <location>
        <begin position="55"/>
        <end position="123"/>
    </location>
</feature>
<dbReference type="PANTHER" id="PTHR43252:SF2">
    <property type="entry name" value="TRANSCRIPTION REGULATOR, PADR-LIKE FAMILY"/>
    <property type="match status" value="1"/>
</dbReference>
<dbReference type="AlphaFoldDB" id="A0A9X2D7P6"/>